<evidence type="ECO:0000256" key="2">
    <source>
        <dbReference type="ARBA" id="ARBA00022617"/>
    </source>
</evidence>
<reference evidence="6" key="1">
    <citation type="submission" date="2018-05" db="EMBL/GenBank/DDBJ databases">
        <authorList>
            <person name="Lanie J.A."/>
            <person name="Ng W.-L."/>
            <person name="Kazmierczak K.M."/>
            <person name="Andrzejewski T.M."/>
            <person name="Davidsen T.M."/>
            <person name="Wayne K.J."/>
            <person name="Tettelin H."/>
            <person name="Glass J.I."/>
            <person name="Rusch D."/>
            <person name="Podicherti R."/>
            <person name="Tsui H.-C.T."/>
            <person name="Winkler M.E."/>
        </authorList>
    </citation>
    <scope>NUCLEOTIDE SEQUENCE</scope>
</reference>
<gene>
    <name evidence="6" type="ORF">METZ01_LOCUS130401</name>
</gene>
<name>A0A381YM49_9ZZZZ</name>
<sequence>MPKGWEPPVPAWSSTFVDTQTSVSMALVGFQHPAGMDVMPHMAELHAVLESAEICDLLTSDAGGGLHETTCVAYWRNQGAAKATMSSGAYTAFWKKHIDADGYGVIKECVNIPFNRTETLFSGPVYGHGYSQMREGIVGPIPHHQYWGGMRDRIPLSAHDALEANGSSVCVVEQSGNHVVVEAHENLCIIRSGQDWSNCDDEQLSEYIDTIEPTLKAGMAFLRDQGDEVNCYSCRYMKDIALDGSNLRRSCGIAYFRTMRDLENWSEHHPTHLEIFNTFLSIAPRYGPNLQLQLWHEVSVLPATDCSAEYVNCRPGTGWMPT</sequence>
<protein>
    <submittedName>
        <fullName evidence="6">Uncharacterized protein</fullName>
    </submittedName>
</protein>
<evidence type="ECO:0000256" key="1">
    <source>
        <dbReference type="ARBA" id="ARBA00001970"/>
    </source>
</evidence>
<dbReference type="EMBL" id="UINC01018457">
    <property type="protein sequence ID" value="SVA77547.1"/>
    <property type="molecule type" value="Genomic_DNA"/>
</dbReference>
<keyword evidence="4" id="KW-0408">Iron</keyword>
<evidence type="ECO:0000256" key="3">
    <source>
        <dbReference type="ARBA" id="ARBA00022723"/>
    </source>
</evidence>
<keyword evidence="2" id="KW-0349">Heme</keyword>
<keyword evidence="5" id="KW-0456">Lyase</keyword>
<comment type="cofactor">
    <cofactor evidence="1">
        <name>heme b</name>
        <dbReference type="ChEBI" id="CHEBI:60344"/>
    </cofactor>
</comment>
<evidence type="ECO:0000256" key="5">
    <source>
        <dbReference type="ARBA" id="ARBA00023239"/>
    </source>
</evidence>
<organism evidence="6">
    <name type="scientific">marine metagenome</name>
    <dbReference type="NCBI Taxonomy" id="408172"/>
    <lineage>
        <taxon>unclassified sequences</taxon>
        <taxon>metagenomes</taxon>
        <taxon>ecological metagenomes</taxon>
    </lineage>
</organism>
<dbReference type="GO" id="GO:0016829">
    <property type="term" value="F:lyase activity"/>
    <property type="evidence" value="ECO:0007669"/>
    <property type="project" value="UniProtKB-KW"/>
</dbReference>
<dbReference type="InterPro" id="IPR025702">
    <property type="entry name" value="OXD"/>
</dbReference>
<evidence type="ECO:0000313" key="6">
    <source>
        <dbReference type="EMBL" id="SVA77547.1"/>
    </source>
</evidence>
<evidence type="ECO:0000256" key="4">
    <source>
        <dbReference type="ARBA" id="ARBA00023004"/>
    </source>
</evidence>
<proteinExistence type="predicted"/>
<accession>A0A381YM49</accession>
<dbReference type="AlphaFoldDB" id="A0A381YM49"/>
<dbReference type="Pfam" id="PF13816">
    <property type="entry name" value="Dehydratase_hem"/>
    <property type="match status" value="1"/>
</dbReference>
<dbReference type="GO" id="GO:0046872">
    <property type="term" value="F:metal ion binding"/>
    <property type="evidence" value="ECO:0007669"/>
    <property type="project" value="UniProtKB-KW"/>
</dbReference>
<keyword evidence="3" id="KW-0479">Metal-binding</keyword>